<gene>
    <name evidence="2" type="ORF">Tci_017015</name>
</gene>
<dbReference type="AlphaFoldDB" id="A0A6L2K8K2"/>
<dbReference type="Pfam" id="PF02519">
    <property type="entry name" value="Auxin_inducible"/>
    <property type="match status" value="1"/>
</dbReference>
<protein>
    <submittedName>
        <fullName evidence="2">Auxin-responsive protein SAUR32-like</fullName>
    </submittedName>
</protein>
<organism evidence="2">
    <name type="scientific">Tanacetum cinerariifolium</name>
    <name type="common">Dalmatian daisy</name>
    <name type="synonym">Chrysanthemum cinerariifolium</name>
    <dbReference type="NCBI Taxonomy" id="118510"/>
    <lineage>
        <taxon>Eukaryota</taxon>
        <taxon>Viridiplantae</taxon>
        <taxon>Streptophyta</taxon>
        <taxon>Embryophyta</taxon>
        <taxon>Tracheophyta</taxon>
        <taxon>Spermatophyta</taxon>
        <taxon>Magnoliopsida</taxon>
        <taxon>eudicotyledons</taxon>
        <taxon>Gunneridae</taxon>
        <taxon>Pentapetalae</taxon>
        <taxon>asterids</taxon>
        <taxon>campanulids</taxon>
        <taxon>Asterales</taxon>
        <taxon>Asteraceae</taxon>
        <taxon>Asteroideae</taxon>
        <taxon>Anthemideae</taxon>
        <taxon>Anthemidinae</taxon>
        <taxon>Tanacetum</taxon>
    </lineage>
</organism>
<evidence type="ECO:0000256" key="1">
    <source>
        <dbReference type="ARBA" id="ARBA00006974"/>
    </source>
</evidence>
<dbReference type="InterPro" id="IPR003676">
    <property type="entry name" value="SAUR_fam"/>
</dbReference>
<dbReference type="PANTHER" id="PTHR31374">
    <property type="entry name" value="AUXIN-INDUCED PROTEIN-LIKE-RELATED"/>
    <property type="match status" value="1"/>
</dbReference>
<accession>A0A6L2K8K2</accession>
<sequence>MQQGDTRQHSLSNQATSFATHVSGGTLHVFINGNPSFESSWPEQARRNYKWVTFISKLNSHGVSTSKSKVVLNPYPYATMDKAPAQQLLTHGTLVSRQGILGNKLFEHMSGQDPNGWINIKQIQQLSSNHQTKCEREFQGLQDFIGLLEMAHDKLVTEADTFHSSASLDPDEEKILGFVVDGAKMKDDHHRYMRFLHDKIRHDDVDPGISIFGIAEALPGDMTPRDVVEGRIIVVMVATWGLGLSLRREMFEGGSEKESKALITKTWERCKSFGSKKNIDDDENGSSRIKQSFLKEMKSSSHIESKEGNKVAPIGCFSVYVGPEKQRFVIKTKHASHPLFKELLEEAELKYVYQSDGPIELPCDVDYFSKVVLEMDQCGDDMVNRQGCKFGIKCYGVTSYHPLTPCRTIANSNF</sequence>
<comment type="similarity">
    <text evidence="1">Belongs to the ARG7 family.</text>
</comment>
<proteinExistence type="inferred from homology"/>
<name>A0A6L2K8K2_TANCI</name>
<dbReference type="EMBL" id="BKCJ010001928">
    <property type="protein sequence ID" value="GEU45037.1"/>
    <property type="molecule type" value="Genomic_DNA"/>
</dbReference>
<comment type="caution">
    <text evidence="2">The sequence shown here is derived from an EMBL/GenBank/DDBJ whole genome shotgun (WGS) entry which is preliminary data.</text>
</comment>
<dbReference type="PANTHER" id="PTHR31374:SF118">
    <property type="entry name" value="OS01G0924966 PROTEIN"/>
    <property type="match status" value="1"/>
</dbReference>
<evidence type="ECO:0000313" key="2">
    <source>
        <dbReference type="EMBL" id="GEU45037.1"/>
    </source>
</evidence>
<dbReference type="GO" id="GO:0009733">
    <property type="term" value="P:response to auxin"/>
    <property type="evidence" value="ECO:0007669"/>
    <property type="project" value="InterPro"/>
</dbReference>
<reference evidence="2" key="1">
    <citation type="journal article" date="2019" name="Sci. Rep.">
        <title>Draft genome of Tanacetum cinerariifolium, the natural source of mosquito coil.</title>
        <authorList>
            <person name="Yamashiro T."/>
            <person name="Shiraishi A."/>
            <person name="Satake H."/>
            <person name="Nakayama K."/>
        </authorList>
    </citation>
    <scope>NUCLEOTIDE SEQUENCE</scope>
</reference>